<dbReference type="Proteomes" id="UP000425960">
    <property type="component" value="Chromosome"/>
</dbReference>
<dbReference type="InterPro" id="IPR011335">
    <property type="entry name" value="Restrct_endonuc-II-like"/>
</dbReference>
<evidence type="ECO:0000313" key="2">
    <source>
        <dbReference type="Proteomes" id="UP000425960"/>
    </source>
</evidence>
<dbReference type="GO" id="GO:0008833">
    <property type="term" value="F:deoxyribonuclease IV (phage-T4-induced) activity"/>
    <property type="evidence" value="ECO:0007669"/>
    <property type="project" value="InterPro"/>
</dbReference>
<dbReference type="KEGG" id="dov:DSCO28_07900"/>
<accession>A0A5K7ZFX6</accession>
<dbReference type="GO" id="GO:0015074">
    <property type="term" value="P:DNA integration"/>
    <property type="evidence" value="ECO:0007669"/>
    <property type="project" value="InterPro"/>
</dbReference>
<dbReference type="AlphaFoldDB" id="A0A5K7ZFX6"/>
<dbReference type="GO" id="GO:0016032">
    <property type="term" value="P:viral process"/>
    <property type="evidence" value="ECO:0007669"/>
    <property type="project" value="InterPro"/>
</dbReference>
<sequence>MEVSTGANLRSKHIPFEYETVKVPFTQPAKKRTYTPDFILLKNGIIIETKGRFTAKDREKHLWIQKQHPDLDIRFVFTNPNGKLYKGSPTSYAQWCKKHGFQYAKGVIPDEWIREGPREDRMKAVSELPRTKKGQQ</sequence>
<protein>
    <recommendedName>
        <fullName evidence="3">Endonuclease I</fullName>
    </recommendedName>
</protein>
<dbReference type="SUPFAM" id="SSF52980">
    <property type="entry name" value="Restriction endonuclease-like"/>
    <property type="match status" value="1"/>
</dbReference>
<reference evidence="1 2" key="1">
    <citation type="submission" date="2019-11" db="EMBL/GenBank/DDBJ databases">
        <title>Comparative genomics of hydrocarbon-degrading Desulfosarcina strains.</title>
        <authorList>
            <person name="Watanabe M."/>
            <person name="Kojima H."/>
            <person name="Fukui M."/>
        </authorList>
    </citation>
    <scope>NUCLEOTIDE SEQUENCE [LARGE SCALE GENOMIC DNA]</scope>
    <source>
        <strain evidence="1 2">28bB2T</strain>
    </source>
</reference>
<dbReference type="Gene3D" id="3.40.91.30">
    <property type="match status" value="1"/>
</dbReference>
<dbReference type="Pfam" id="PF05367">
    <property type="entry name" value="Phage_endo_I"/>
    <property type="match status" value="1"/>
</dbReference>
<name>A0A5K7ZFX6_9BACT</name>
<evidence type="ECO:0008006" key="3">
    <source>
        <dbReference type="Google" id="ProtNLM"/>
    </source>
</evidence>
<dbReference type="InterPro" id="IPR008029">
    <property type="entry name" value="Phage_T7_Gp3_endoDNaseI"/>
</dbReference>
<evidence type="ECO:0000313" key="1">
    <source>
        <dbReference type="EMBL" id="BBO80224.1"/>
    </source>
</evidence>
<proteinExistence type="predicted"/>
<dbReference type="CDD" id="cd22324">
    <property type="entry name" value="Endonuclease_I"/>
    <property type="match status" value="1"/>
</dbReference>
<organism evidence="1 2">
    <name type="scientific">Desulfosarcina ovata subsp. sediminis</name>
    <dbReference type="NCBI Taxonomy" id="885957"/>
    <lineage>
        <taxon>Bacteria</taxon>
        <taxon>Pseudomonadati</taxon>
        <taxon>Thermodesulfobacteriota</taxon>
        <taxon>Desulfobacteria</taxon>
        <taxon>Desulfobacterales</taxon>
        <taxon>Desulfosarcinaceae</taxon>
        <taxon>Desulfosarcina</taxon>
    </lineage>
</organism>
<gene>
    <name evidence="1" type="ORF">DSCO28_07900</name>
</gene>
<dbReference type="EMBL" id="AP021876">
    <property type="protein sequence ID" value="BBO80224.1"/>
    <property type="molecule type" value="Genomic_DNA"/>
</dbReference>